<dbReference type="NCBIfam" id="TIGR00964">
    <property type="entry name" value="secE_bact"/>
    <property type="match status" value="1"/>
</dbReference>
<evidence type="ECO:0000256" key="9">
    <source>
        <dbReference type="SAM" id="MobiDB-lite"/>
    </source>
</evidence>
<feature type="region of interest" description="Disordered" evidence="9">
    <location>
        <begin position="1"/>
        <end position="29"/>
    </location>
</feature>
<dbReference type="EMBL" id="LAZR01052066">
    <property type="protein sequence ID" value="KKK83781.1"/>
    <property type="molecule type" value="Genomic_DNA"/>
</dbReference>
<feature type="compositionally biased region" description="Basic residues" evidence="9">
    <location>
        <begin position="1"/>
        <end position="17"/>
    </location>
</feature>
<evidence type="ECO:0000256" key="7">
    <source>
        <dbReference type="ARBA" id="ARBA00023010"/>
    </source>
</evidence>
<dbReference type="HAMAP" id="MF_00422">
    <property type="entry name" value="SecE"/>
    <property type="match status" value="1"/>
</dbReference>
<dbReference type="GO" id="GO:0043952">
    <property type="term" value="P:protein transport by the Sec complex"/>
    <property type="evidence" value="ECO:0007669"/>
    <property type="project" value="TreeGrafter"/>
</dbReference>
<dbReference type="GO" id="GO:0009306">
    <property type="term" value="P:protein secretion"/>
    <property type="evidence" value="ECO:0007669"/>
    <property type="project" value="InterPro"/>
</dbReference>
<evidence type="ECO:0000313" key="11">
    <source>
        <dbReference type="EMBL" id="KKK83781.1"/>
    </source>
</evidence>
<gene>
    <name evidence="11" type="ORF">LCGC14_2789920</name>
</gene>
<dbReference type="PROSITE" id="PS01067">
    <property type="entry name" value="SECE_SEC61G"/>
    <property type="match status" value="1"/>
</dbReference>
<evidence type="ECO:0000256" key="3">
    <source>
        <dbReference type="ARBA" id="ARBA00022475"/>
    </source>
</evidence>
<dbReference type="AlphaFoldDB" id="A0A0F9BH63"/>
<accession>A0A0F9BH63</accession>
<dbReference type="PANTHER" id="PTHR33910:SF1">
    <property type="entry name" value="PROTEIN TRANSLOCASE SUBUNIT SECE"/>
    <property type="match status" value="1"/>
</dbReference>
<keyword evidence="4 10" id="KW-0812">Transmembrane</keyword>
<sequence>MGRLQRKKSSSKKKKKKTSLELASQPQGANEVVSRKTALFDKSSINGAKKTIPVQKPTGIVKKVIPENKVGSILDKGIQFLREVKVELKKVTWPSRKQTMGSTAVVIILVIIISFYLGVVDLGLSGLIRVVLK</sequence>
<keyword evidence="5" id="KW-0653">Protein transport</keyword>
<dbReference type="GO" id="GO:0005886">
    <property type="term" value="C:plasma membrane"/>
    <property type="evidence" value="ECO:0007669"/>
    <property type="project" value="TreeGrafter"/>
</dbReference>
<keyword evidence="3" id="KW-1003">Cell membrane</keyword>
<reference evidence="11" key="1">
    <citation type="journal article" date="2015" name="Nature">
        <title>Complex archaea that bridge the gap between prokaryotes and eukaryotes.</title>
        <authorList>
            <person name="Spang A."/>
            <person name="Saw J.H."/>
            <person name="Jorgensen S.L."/>
            <person name="Zaremba-Niedzwiedzka K."/>
            <person name="Martijn J."/>
            <person name="Lind A.E."/>
            <person name="van Eijk R."/>
            <person name="Schleper C."/>
            <person name="Guy L."/>
            <person name="Ettema T.J."/>
        </authorList>
    </citation>
    <scope>NUCLEOTIDE SEQUENCE</scope>
</reference>
<evidence type="ECO:0000256" key="1">
    <source>
        <dbReference type="ARBA" id="ARBA00004370"/>
    </source>
</evidence>
<evidence type="ECO:0008006" key="12">
    <source>
        <dbReference type="Google" id="ProtNLM"/>
    </source>
</evidence>
<dbReference type="InterPro" id="IPR038379">
    <property type="entry name" value="SecE_sf"/>
</dbReference>
<evidence type="ECO:0000256" key="10">
    <source>
        <dbReference type="SAM" id="Phobius"/>
    </source>
</evidence>
<keyword evidence="6 10" id="KW-1133">Transmembrane helix</keyword>
<name>A0A0F9BH63_9ZZZZ</name>
<comment type="subcellular location">
    <subcellularLocation>
        <location evidence="1">Membrane</location>
    </subcellularLocation>
</comment>
<dbReference type="Gene3D" id="1.20.5.1030">
    <property type="entry name" value="Preprotein translocase secy subunit"/>
    <property type="match status" value="1"/>
</dbReference>
<protein>
    <recommendedName>
        <fullName evidence="12">Protein translocase subunit SecE</fullName>
    </recommendedName>
</protein>
<dbReference type="GO" id="GO:0008320">
    <property type="term" value="F:protein transmembrane transporter activity"/>
    <property type="evidence" value="ECO:0007669"/>
    <property type="project" value="InterPro"/>
</dbReference>
<keyword evidence="7" id="KW-0811">Translocation</keyword>
<dbReference type="GO" id="GO:0006886">
    <property type="term" value="P:intracellular protein transport"/>
    <property type="evidence" value="ECO:0007669"/>
    <property type="project" value="InterPro"/>
</dbReference>
<evidence type="ECO:0000256" key="2">
    <source>
        <dbReference type="ARBA" id="ARBA00022448"/>
    </source>
</evidence>
<keyword evidence="8 10" id="KW-0472">Membrane</keyword>
<dbReference type="GO" id="GO:0006605">
    <property type="term" value="P:protein targeting"/>
    <property type="evidence" value="ECO:0007669"/>
    <property type="project" value="InterPro"/>
</dbReference>
<dbReference type="Pfam" id="PF00584">
    <property type="entry name" value="SecE"/>
    <property type="match status" value="1"/>
</dbReference>
<evidence type="ECO:0000256" key="5">
    <source>
        <dbReference type="ARBA" id="ARBA00022927"/>
    </source>
</evidence>
<evidence type="ECO:0000256" key="8">
    <source>
        <dbReference type="ARBA" id="ARBA00023136"/>
    </source>
</evidence>
<proteinExistence type="inferred from homology"/>
<comment type="caution">
    <text evidence="11">The sequence shown here is derived from an EMBL/GenBank/DDBJ whole genome shotgun (WGS) entry which is preliminary data.</text>
</comment>
<dbReference type="PANTHER" id="PTHR33910">
    <property type="entry name" value="PROTEIN TRANSLOCASE SUBUNIT SECE"/>
    <property type="match status" value="1"/>
</dbReference>
<dbReference type="InterPro" id="IPR001901">
    <property type="entry name" value="Translocase_SecE/Sec61-g"/>
</dbReference>
<keyword evidence="2" id="KW-0813">Transport</keyword>
<organism evidence="11">
    <name type="scientific">marine sediment metagenome</name>
    <dbReference type="NCBI Taxonomy" id="412755"/>
    <lineage>
        <taxon>unclassified sequences</taxon>
        <taxon>metagenomes</taxon>
        <taxon>ecological metagenomes</taxon>
    </lineage>
</organism>
<dbReference type="InterPro" id="IPR005807">
    <property type="entry name" value="SecE_bac"/>
</dbReference>
<evidence type="ECO:0000256" key="6">
    <source>
        <dbReference type="ARBA" id="ARBA00022989"/>
    </source>
</evidence>
<feature type="transmembrane region" description="Helical" evidence="10">
    <location>
        <begin position="104"/>
        <end position="128"/>
    </location>
</feature>
<evidence type="ECO:0000256" key="4">
    <source>
        <dbReference type="ARBA" id="ARBA00022692"/>
    </source>
</evidence>